<keyword evidence="2" id="KW-0238">DNA-binding</keyword>
<dbReference type="InterPro" id="IPR050204">
    <property type="entry name" value="AraC_XylS_family_regulators"/>
</dbReference>
<evidence type="ECO:0000313" key="6">
    <source>
        <dbReference type="Proteomes" id="UP000218418"/>
    </source>
</evidence>
<evidence type="ECO:0000256" key="2">
    <source>
        <dbReference type="ARBA" id="ARBA00023125"/>
    </source>
</evidence>
<keyword evidence="6" id="KW-1185">Reference proteome</keyword>
<dbReference type="InterPro" id="IPR018060">
    <property type="entry name" value="HTH_AraC"/>
</dbReference>
<gene>
    <name evidence="5" type="ORF">NIES267_50000</name>
</gene>
<dbReference type="Gene3D" id="1.10.10.60">
    <property type="entry name" value="Homeodomain-like"/>
    <property type="match status" value="2"/>
</dbReference>
<dbReference type="PRINTS" id="PR00032">
    <property type="entry name" value="HTHARAC"/>
</dbReference>
<dbReference type="GO" id="GO:0003700">
    <property type="term" value="F:DNA-binding transcription factor activity"/>
    <property type="evidence" value="ECO:0007669"/>
    <property type="project" value="InterPro"/>
</dbReference>
<dbReference type="OrthoDB" id="516605at2"/>
<keyword evidence="1" id="KW-0805">Transcription regulation</keyword>
<dbReference type="Proteomes" id="UP000218418">
    <property type="component" value="Chromosome"/>
</dbReference>
<protein>
    <submittedName>
        <fullName evidence="5">Putative transcriptional regulator</fullName>
    </submittedName>
</protein>
<dbReference type="InterPro" id="IPR018062">
    <property type="entry name" value="HTH_AraC-typ_CS"/>
</dbReference>
<dbReference type="InterPro" id="IPR009057">
    <property type="entry name" value="Homeodomain-like_sf"/>
</dbReference>
<dbReference type="EMBL" id="AP018227">
    <property type="protein sequence ID" value="BAY85500.1"/>
    <property type="molecule type" value="Genomic_DNA"/>
</dbReference>
<name>A0A1Z4LWC1_9CYAN</name>
<proteinExistence type="predicted"/>
<sequence length="281" mass="32170">MSISPDLIVSSDAAAWDNISLSHYRMAAGSLPEHYSLNYEICINLGKPVVLEQIINGSSIIVNSLPNQVGVYPANTSKSFVWNSEAEFLILYLKPSLLKQLSEEAWGKENIELIPQLNEFFDPLIVNMGLALRNAFESDALSSRLYADSMANALGIHLLSRYFIRRESTVNKYEGRLSKQQLKQVLDYMNEHLDRKLTLTELAMVVRLSSYHFAHLFKQSMGISPHQYHIQCRIERAKELLRREDIRIKDIAQIVGFSSQGHFTYHFKRLTGITPKLFLHQ</sequence>
<dbReference type="PROSITE" id="PS00041">
    <property type="entry name" value="HTH_ARAC_FAMILY_1"/>
    <property type="match status" value="1"/>
</dbReference>
<reference evidence="5 6" key="1">
    <citation type="submission" date="2017-06" db="EMBL/GenBank/DDBJ databases">
        <title>Genome sequencing of cyanobaciteial culture collection at National Institute for Environmental Studies (NIES).</title>
        <authorList>
            <person name="Hirose Y."/>
            <person name="Shimura Y."/>
            <person name="Fujisawa T."/>
            <person name="Nakamura Y."/>
            <person name="Kawachi M."/>
        </authorList>
    </citation>
    <scope>NUCLEOTIDE SEQUENCE [LARGE SCALE GENOMIC DNA]</scope>
    <source>
        <strain evidence="5 6">NIES-267</strain>
    </source>
</reference>
<dbReference type="Pfam" id="PF12833">
    <property type="entry name" value="HTH_18"/>
    <property type="match status" value="1"/>
</dbReference>
<organism evidence="5 6">
    <name type="scientific">Calothrix parasitica NIES-267</name>
    <dbReference type="NCBI Taxonomy" id="1973488"/>
    <lineage>
        <taxon>Bacteria</taxon>
        <taxon>Bacillati</taxon>
        <taxon>Cyanobacteriota</taxon>
        <taxon>Cyanophyceae</taxon>
        <taxon>Nostocales</taxon>
        <taxon>Calotrichaceae</taxon>
        <taxon>Calothrix</taxon>
    </lineage>
</organism>
<feature type="domain" description="HTH araC/xylS-type" evidence="4">
    <location>
        <begin position="183"/>
        <end position="281"/>
    </location>
</feature>
<evidence type="ECO:0000313" key="5">
    <source>
        <dbReference type="EMBL" id="BAY85500.1"/>
    </source>
</evidence>
<keyword evidence="3" id="KW-0804">Transcription</keyword>
<accession>A0A1Z4LWC1</accession>
<evidence type="ECO:0000256" key="3">
    <source>
        <dbReference type="ARBA" id="ARBA00023163"/>
    </source>
</evidence>
<dbReference type="SMART" id="SM00342">
    <property type="entry name" value="HTH_ARAC"/>
    <property type="match status" value="1"/>
</dbReference>
<dbReference type="PROSITE" id="PS01124">
    <property type="entry name" value="HTH_ARAC_FAMILY_2"/>
    <property type="match status" value="1"/>
</dbReference>
<dbReference type="GO" id="GO:0043565">
    <property type="term" value="F:sequence-specific DNA binding"/>
    <property type="evidence" value="ECO:0007669"/>
    <property type="project" value="InterPro"/>
</dbReference>
<evidence type="ECO:0000256" key="1">
    <source>
        <dbReference type="ARBA" id="ARBA00023015"/>
    </source>
</evidence>
<evidence type="ECO:0000259" key="4">
    <source>
        <dbReference type="PROSITE" id="PS01124"/>
    </source>
</evidence>
<dbReference type="PANTHER" id="PTHR46796:SF6">
    <property type="entry name" value="ARAC SUBFAMILY"/>
    <property type="match status" value="1"/>
</dbReference>
<dbReference type="AlphaFoldDB" id="A0A1Z4LWC1"/>
<dbReference type="InterPro" id="IPR020449">
    <property type="entry name" value="Tscrpt_reg_AraC-type_HTH"/>
</dbReference>
<dbReference type="PANTHER" id="PTHR46796">
    <property type="entry name" value="HTH-TYPE TRANSCRIPTIONAL ACTIVATOR RHAS-RELATED"/>
    <property type="match status" value="1"/>
</dbReference>
<dbReference type="SUPFAM" id="SSF46689">
    <property type="entry name" value="Homeodomain-like"/>
    <property type="match status" value="2"/>
</dbReference>